<evidence type="ECO:0000256" key="5">
    <source>
        <dbReference type="ARBA" id="ARBA00022692"/>
    </source>
</evidence>
<dbReference type="GO" id="GO:0006629">
    <property type="term" value="P:lipid metabolic process"/>
    <property type="evidence" value="ECO:0007669"/>
    <property type="project" value="TreeGrafter"/>
</dbReference>
<sequence length="404" mass="45222">MMLVISLLVASLLVLGLTLWNDVLLSRNRSKVLPLLNEVVVAPCTPSDDFNDRLVFIDCSMDSNHTFYTPKELSSNTYSYNGAFFETRVEMYQWVSLMGLFGIRKVGAFIDHAVVDRSWISAMFSPERKPGYVTHVPGAGRKFAPSMKLGGYSIPHGAFVGVRGVKQLDVIDDQWYQPLELTYPLPVPTVDHVNTQVYDNALYTGDPFNHKVGDLRITFWGNSATRFSAIGRQRSSIFFNDTAQAPFTVGDDTVVLVGEESQTPQALLTVYFSQFESIQTTYWTLRLACLLLIAFTLFVYYSSIKAPKTRTTQFICSLCGSAVVLLALEAVIWVRYRIYLFFLFDILSMAFSGAIMSIWNMDPLSTWHRLGDGGYLVIRSTGESMGWSTATPSGTIYSSSSRPN</sequence>
<gene>
    <name evidence="12" type="primary">BBOV_III004760</name>
</gene>
<dbReference type="AlphaFoldDB" id="S6BKU0"/>
<evidence type="ECO:0000256" key="2">
    <source>
        <dbReference type="ARBA" id="ARBA00004259"/>
    </source>
</evidence>
<dbReference type="Pfam" id="PF07787">
    <property type="entry name" value="TMEM43"/>
    <property type="match status" value="1"/>
</dbReference>
<evidence type="ECO:0000256" key="1">
    <source>
        <dbReference type="ARBA" id="ARBA00004127"/>
    </source>
</evidence>
<keyword evidence="9" id="KW-0539">Nucleus</keyword>
<dbReference type="GO" id="GO:0005637">
    <property type="term" value="C:nuclear inner membrane"/>
    <property type="evidence" value="ECO:0007669"/>
    <property type="project" value="TreeGrafter"/>
</dbReference>
<evidence type="ECO:0000256" key="6">
    <source>
        <dbReference type="ARBA" id="ARBA00022824"/>
    </source>
</evidence>
<keyword evidence="6" id="KW-0256">Endoplasmic reticulum</keyword>
<protein>
    <submittedName>
        <fullName evidence="12">Diacylglycerol kinase, putative</fullName>
    </submittedName>
</protein>
<keyword evidence="12" id="KW-0418">Kinase</keyword>
<dbReference type="GO" id="GO:0016301">
    <property type="term" value="F:kinase activity"/>
    <property type="evidence" value="ECO:0007669"/>
    <property type="project" value="UniProtKB-KW"/>
</dbReference>
<proteinExistence type="evidence at transcript level"/>
<feature type="signal peptide" evidence="11">
    <location>
        <begin position="1"/>
        <end position="16"/>
    </location>
</feature>
<accession>S6BKU0</accession>
<feature type="transmembrane region" description="Helical" evidence="10">
    <location>
        <begin position="314"/>
        <end position="333"/>
    </location>
</feature>
<comment type="subcellular location">
    <subcellularLocation>
        <location evidence="1">Endomembrane system</location>
        <topology evidence="1">Multi-pass membrane protein</topology>
    </subcellularLocation>
    <subcellularLocation>
        <location evidence="3">Endoplasmic reticulum membrane</location>
    </subcellularLocation>
    <subcellularLocation>
        <location evidence="2">Nucleus envelope</location>
    </subcellularLocation>
</comment>
<reference evidence="12" key="1">
    <citation type="journal article" date="2014" name="BMC Genomics">
        <title>The Babesia bovis gene and promoter model: an update from full-length EST analysis.</title>
        <authorList>
            <person name="Yamagishi J."/>
            <person name="Wakaguri H."/>
            <person name="Yokoyama N."/>
            <person name="Yamashita R."/>
            <person name="Suzuki Y."/>
            <person name="Xuan X."/>
            <person name="Igarashi I."/>
        </authorList>
    </citation>
    <scope>NUCLEOTIDE SEQUENCE</scope>
    <source>
        <strain evidence="12">Texas</strain>
    </source>
</reference>
<feature type="transmembrane region" description="Helical" evidence="10">
    <location>
        <begin position="339"/>
        <end position="359"/>
    </location>
</feature>
<evidence type="ECO:0000256" key="11">
    <source>
        <dbReference type="SAM" id="SignalP"/>
    </source>
</evidence>
<evidence type="ECO:0000256" key="8">
    <source>
        <dbReference type="ARBA" id="ARBA00023136"/>
    </source>
</evidence>
<dbReference type="PANTHER" id="PTHR13416">
    <property type="match status" value="1"/>
</dbReference>
<evidence type="ECO:0000256" key="7">
    <source>
        <dbReference type="ARBA" id="ARBA00022989"/>
    </source>
</evidence>
<evidence type="ECO:0000256" key="4">
    <source>
        <dbReference type="ARBA" id="ARBA00006627"/>
    </source>
</evidence>
<keyword evidence="12" id="KW-0808">Transferase</keyword>
<dbReference type="GO" id="GO:0005789">
    <property type="term" value="C:endoplasmic reticulum membrane"/>
    <property type="evidence" value="ECO:0007669"/>
    <property type="project" value="UniProtKB-SubCell"/>
</dbReference>
<evidence type="ECO:0000313" key="12">
    <source>
        <dbReference type="EMBL" id="BAN64582.1"/>
    </source>
</evidence>
<name>S6BKU0_BABBO</name>
<dbReference type="EMBL" id="AK440788">
    <property type="protein sequence ID" value="BAN64582.1"/>
    <property type="molecule type" value="mRNA"/>
</dbReference>
<dbReference type="GO" id="GO:0071763">
    <property type="term" value="P:nuclear membrane organization"/>
    <property type="evidence" value="ECO:0007669"/>
    <property type="project" value="TreeGrafter"/>
</dbReference>
<keyword evidence="7 10" id="KW-1133">Transmembrane helix</keyword>
<comment type="similarity">
    <text evidence="4">Belongs to the TMEM43 family.</text>
</comment>
<evidence type="ECO:0000256" key="10">
    <source>
        <dbReference type="SAM" id="Phobius"/>
    </source>
</evidence>
<keyword evidence="8 10" id="KW-0472">Membrane</keyword>
<feature type="chain" id="PRO_5004536928" evidence="11">
    <location>
        <begin position="17"/>
        <end position="404"/>
    </location>
</feature>
<dbReference type="PANTHER" id="PTHR13416:SF2">
    <property type="entry name" value="TRANSMEMBRANE PROTEIN 43"/>
    <property type="match status" value="1"/>
</dbReference>
<dbReference type="InterPro" id="IPR012430">
    <property type="entry name" value="TMEM43_fam"/>
</dbReference>
<keyword evidence="5 10" id="KW-0812">Transmembrane</keyword>
<organism evidence="12">
    <name type="scientific">Babesia bovis</name>
    <dbReference type="NCBI Taxonomy" id="5865"/>
    <lineage>
        <taxon>Eukaryota</taxon>
        <taxon>Sar</taxon>
        <taxon>Alveolata</taxon>
        <taxon>Apicomplexa</taxon>
        <taxon>Aconoidasida</taxon>
        <taxon>Piroplasmida</taxon>
        <taxon>Babesiidae</taxon>
        <taxon>Babesia</taxon>
    </lineage>
</organism>
<feature type="transmembrane region" description="Helical" evidence="10">
    <location>
        <begin position="283"/>
        <end position="302"/>
    </location>
</feature>
<keyword evidence="11" id="KW-0732">Signal</keyword>
<evidence type="ECO:0000256" key="3">
    <source>
        <dbReference type="ARBA" id="ARBA00004586"/>
    </source>
</evidence>
<evidence type="ECO:0000256" key="9">
    <source>
        <dbReference type="ARBA" id="ARBA00023242"/>
    </source>
</evidence>
<dbReference type="VEuPathDB" id="PiroplasmaDB:BBOV_III004765"/>